<dbReference type="Pfam" id="PF01208">
    <property type="entry name" value="URO-D"/>
    <property type="match status" value="1"/>
</dbReference>
<comment type="caution">
    <text evidence="2">The sequence shown here is derived from an EMBL/GenBank/DDBJ whole genome shotgun (WGS) entry which is preliminary data.</text>
</comment>
<evidence type="ECO:0000313" key="3">
    <source>
        <dbReference type="Proteomes" id="UP000440004"/>
    </source>
</evidence>
<dbReference type="GO" id="GO:0004853">
    <property type="term" value="F:uroporphyrinogen decarboxylase activity"/>
    <property type="evidence" value="ECO:0007669"/>
    <property type="project" value="InterPro"/>
</dbReference>
<accession>A0A6A7K954</accession>
<dbReference type="InterPro" id="IPR038071">
    <property type="entry name" value="UROD/MetE-like_sf"/>
</dbReference>
<dbReference type="InterPro" id="IPR052024">
    <property type="entry name" value="Methanogen_methyltrans"/>
</dbReference>
<dbReference type="AlphaFoldDB" id="A0A6A7K954"/>
<proteinExistence type="predicted"/>
<name>A0A6A7K954_9FIRM</name>
<feature type="domain" description="Uroporphyrinogen decarboxylase (URO-D)" evidence="1">
    <location>
        <begin position="53"/>
        <end position="266"/>
    </location>
</feature>
<gene>
    <name evidence="2" type="ORF">GC105_07555</name>
</gene>
<dbReference type="GO" id="GO:0006779">
    <property type="term" value="P:porphyrin-containing compound biosynthetic process"/>
    <property type="evidence" value="ECO:0007669"/>
    <property type="project" value="InterPro"/>
</dbReference>
<protein>
    <recommendedName>
        <fullName evidence="1">Uroporphyrinogen decarboxylase (URO-D) domain-containing protein</fullName>
    </recommendedName>
</protein>
<organism evidence="2 3">
    <name type="scientific">Alkalibaculum sporogenes</name>
    <dbReference type="NCBI Taxonomy" id="2655001"/>
    <lineage>
        <taxon>Bacteria</taxon>
        <taxon>Bacillati</taxon>
        <taxon>Bacillota</taxon>
        <taxon>Clostridia</taxon>
        <taxon>Eubacteriales</taxon>
        <taxon>Eubacteriaceae</taxon>
        <taxon>Alkalibaculum</taxon>
    </lineage>
</organism>
<dbReference type="InterPro" id="IPR000257">
    <property type="entry name" value="Uroporphyrinogen_deCOase"/>
</dbReference>
<dbReference type="SUPFAM" id="SSF51726">
    <property type="entry name" value="UROD/MetE-like"/>
    <property type="match status" value="1"/>
</dbReference>
<dbReference type="PANTHER" id="PTHR47099:SF1">
    <property type="entry name" value="METHYLCOBAMIDE:COM METHYLTRANSFERASE MTBA"/>
    <property type="match status" value="1"/>
</dbReference>
<reference evidence="2 3" key="1">
    <citation type="submission" date="2019-10" db="EMBL/GenBank/DDBJ databases">
        <title>Alkalibaculum tamaniensis sp.nov., a new alkaliphilic acetogen, isolated on methoxylated aromatics from a mud volcano.</title>
        <authorList>
            <person name="Khomyakova M.A."/>
            <person name="Merkel A.Y."/>
            <person name="Bonch-Osmolovskaya E.A."/>
            <person name="Slobodkin A.I."/>
        </authorList>
    </citation>
    <scope>NUCLEOTIDE SEQUENCE [LARGE SCALE GENOMIC DNA]</scope>
    <source>
        <strain evidence="2 3">M08DMB</strain>
    </source>
</reference>
<keyword evidence="3" id="KW-1185">Reference proteome</keyword>
<dbReference type="Proteomes" id="UP000440004">
    <property type="component" value="Unassembled WGS sequence"/>
</dbReference>
<dbReference type="PANTHER" id="PTHR47099">
    <property type="entry name" value="METHYLCOBAMIDE:COM METHYLTRANSFERASE MTBA"/>
    <property type="match status" value="1"/>
</dbReference>
<sequence length="318" mass="37287">MVTKERDIIQCVLEHKCPPRFPVNGIQLDFVPWEHSHEPQGGYDWFGVHWTKEKDGTQVVTQGFKRLNDISEWKEKDIMPKLNLYDWEEHAKSVTSVWDRENYFQMIKVQSGHFERLYSIVGFEDALISFYESEEDVMEFFEALTQTKLEIINRVKKYYNPDVYSQHDDWGTNLNMFFKPDMWRKFIKPHVMRLVDECHKLGMYYEQHTCGHVTPVIQDLVEIGVDMVEIQSCNDLEYIKENFGDKLILRGCFNGQIISRPDVGVEEARKSVRYTMEVCGKNGGFLPSVVWGIKDPLVLEAVKDEMSKCEMELCIGSI</sequence>
<dbReference type="EMBL" id="WHNX01000009">
    <property type="protein sequence ID" value="MPW25643.1"/>
    <property type="molecule type" value="Genomic_DNA"/>
</dbReference>
<dbReference type="RefSeq" id="WP_152803307.1">
    <property type="nucleotide sequence ID" value="NZ_WHNX01000009.1"/>
</dbReference>
<dbReference type="Gene3D" id="3.20.20.210">
    <property type="match status" value="1"/>
</dbReference>
<evidence type="ECO:0000259" key="1">
    <source>
        <dbReference type="Pfam" id="PF01208"/>
    </source>
</evidence>
<evidence type="ECO:0000313" key="2">
    <source>
        <dbReference type="EMBL" id="MPW25643.1"/>
    </source>
</evidence>